<protein>
    <submittedName>
        <fullName evidence="1">Uncharacterized protein</fullName>
    </submittedName>
</protein>
<proteinExistence type="predicted"/>
<dbReference type="AlphaFoldDB" id="A0AAV6YM11"/>
<sequence>MKDSGSSWHRPTWSPMQKKWRPTCCMSIKSSNWAVIKKIMVNNCRTLCAEQNSSNGVATSKPGASE</sequence>
<organism evidence="1 2">
    <name type="scientific">Engystomops pustulosus</name>
    <name type="common">Tungara frog</name>
    <name type="synonym">Physalaemus pustulosus</name>
    <dbReference type="NCBI Taxonomy" id="76066"/>
    <lineage>
        <taxon>Eukaryota</taxon>
        <taxon>Metazoa</taxon>
        <taxon>Chordata</taxon>
        <taxon>Craniata</taxon>
        <taxon>Vertebrata</taxon>
        <taxon>Euteleostomi</taxon>
        <taxon>Amphibia</taxon>
        <taxon>Batrachia</taxon>
        <taxon>Anura</taxon>
        <taxon>Neobatrachia</taxon>
        <taxon>Hyloidea</taxon>
        <taxon>Leptodactylidae</taxon>
        <taxon>Leiuperinae</taxon>
        <taxon>Engystomops</taxon>
    </lineage>
</organism>
<gene>
    <name evidence="1" type="ORF">GDO81_022581</name>
</gene>
<dbReference type="EMBL" id="WNYA01020876">
    <property type="protein sequence ID" value="KAG8538479.1"/>
    <property type="molecule type" value="Genomic_DNA"/>
</dbReference>
<comment type="caution">
    <text evidence="1">The sequence shown here is derived from an EMBL/GenBank/DDBJ whole genome shotgun (WGS) entry which is preliminary data.</text>
</comment>
<accession>A0AAV6YM11</accession>
<name>A0AAV6YM11_ENGPU</name>
<evidence type="ECO:0000313" key="2">
    <source>
        <dbReference type="Proteomes" id="UP000824782"/>
    </source>
</evidence>
<reference evidence="1" key="1">
    <citation type="thesis" date="2020" institute="ProQuest LLC" country="789 East Eisenhower Parkway, Ann Arbor, MI, USA">
        <title>Comparative Genomics and Chromosome Evolution.</title>
        <authorList>
            <person name="Mudd A.B."/>
        </authorList>
    </citation>
    <scope>NUCLEOTIDE SEQUENCE</scope>
    <source>
        <strain evidence="1">237g6f4</strain>
        <tissue evidence="1">Blood</tissue>
    </source>
</reference>
<keyword evidence="2" id="KW-1185">Reference proteome</keyword>
<evidence type="ECO:0000313" key="1">
    <source>
        <dbReference type="EMBL" id="KAG8538479.1"/>
    </source>
</evidence>
<dbReference type="Proteomes" id="UP000824782">
    <property type="component" value="Unassembled WGS sequence"/>
</dbReference>